<protein>
    <recommendedName>
        <fullName evidence="6">GTD-binding domain-containing protein</fullName>
    </recommendedName>
</protein>
<evidence type="ECO:0000256" key="5">
    <source>
        <dbReference type="SAM" id="Phobius"/>
    </source>
</evidence>
<keyword evidence="8" id="KW-1185">Reference proteome</keyword>
<feature type="transmembrane region" description="Helical" evidence="5">
    <location>
        <begin position="60"/>
        <end position="81"/>
    </location>
</feature>
<accession>A0AAN9JNN2</accession>
<feature type="domain" description="GTD-binding" evidence="6">
    <location>
        <begin position="163"/>
        <end position="201"/>
    </location>
</feature>
<comment type="caution">
    <text evidence="7">The sequence shown here is derived from an EMBL/GenBank/DDBJ whole genome shotgun (WGS) entry which is preliminary data.</text>
</comment>
<keyword evidence="4 5" id="KW-0472">Membrane</keyword>
<dbReference type="PANTHER" id="PTHR31448:SF9">
    <property type="entry name" value="MYOSIN-BINDING PROTEIN 6-RELATED"/>
    <property type="match status" value="1"/>
</dbReference>
<dbReference type="EMBL" id="JAYKXN010000003">
    <property type="protein sequence ID" value="KAK7301426.1"/>
    <property type="molecule type" value="Genomic_DNA"/>
</dbReference>
<dbReference type="PANTHER" id="PTHR31448">
    <property type="entry name" value="MYOSIN-BINDING PROTEIN 2"/>
    <property type="match status" value="1"/>
</dbReference>
<dbReference type="InterPro" id="IPR007656">
    <property type="entry name" value="GTD-bd"/>
</dbReference>
<reference evidence="7 8" key="1">
    <citation type="submission" date="2024-01" db="EMBL/GenBank/DDBJ databases">
        <title>The genomes of 5 underutilized Papilionoideae crops provide insights into root nodulation and disease resistance.</title>
        <authorList>
            <person name="Yuan L."/>
        </authorList>
    </citation>
    <scope>NUCLEOTIDE SEQUENCE [LARGE SCALE GENOMIC DNA]</scope>
    <source>
        <strain evidence="7">LY-2023</strain>
        <tissue evidence="7">Leaf</tissue>
    </source>
</reference>
<proteinExistence type="predicted"/>
<evidence type="ECO:0000313" key="8">
    <source>
        <dbReference type="Proteomes" id="UP001359559"/>
    </source>
</evidence>
<gene>
    <name evidence="7" type="ORF">RJT34_12290</name>
</gene>
<dbReference type="GO" id="GO:0016020">
    <property type="term" value="C:membrane"/>
    <property type="evidence" value="ECO:0007669"/>
    <property type="project" value="UniProtKB-SubCell"/>
</dbReference>
<comment type="subcellular location">
    <subcellularLocation>
        <location evidence="1">Membrane</location>
        <topology evidence="1">Single-pass membrane protein</topology>
    </subcellularLocation>
</comment>
<dbReference type="InterPro" id="IPR039306">
    <property type="entry name" value="MYOB"/>
</dbReference>
<dbReference type="AlphaFoldDB" id="A0AAN9JNN2"/>
<evidence type="ECO:0000256" key="2">
    <source>
        <dbReference type="ARBA" id="ARBA00022692"/>
    </source>
</evidence>
<evidence type="ECO:0000256" key="3">
    <source>
        <dbReference type="ARBA" id="ARBA00022989"/>
    </source>
</evidence>
<evidence type="ECO:0000256" key="4">
    <source>
        <dbReference type="ARBA" id="ARBA00023136"/>
    </source>
</evidence>
<name>A0AAN9JNN2_CLITE</name>
<dbReference type="Pfam" id="PF04576">
    <property type="entry name" value="Zein-binding"/>
    <property type="match status" value="1"/>
</dbReference>
<keyword evidence="2 5" id="KW-0812">Transmembrane</keyword>
<dbReference type="GO" id="GO:0080115">
    <property type="term" value="F:myosin XI tail binding"/>
    <property type="evidence" value="ECO:0007669"/>
    <property type="project" value="UniProtKB-ARBA"/>
</dbReference>
<evidence type="ECO:0000313" key="7">
    <source>
        <dbReference type="EMBL" id="KAK7301426.1"/>
    </source>
</evidence>
<feature type="transmembrane region" description="Helical" evidence="5">
    <location>
        <begin position="20"/>
        <end position="39"/>
    </location>
</feature>
<evidence type="ECO:0000259" key="6">
    <source>
        <dbReference type="Pfam" id="PF04576"/>
    </source>
</evidence>
<dbReference type="Proteomes" id="UP001359559">
    <property type="component" value="Unassembled WGS sequence"/>
</dbReference>
<keyword evidence="3 5" id="KW-1133">Transmembrane helix</keyword>
<organism evidence="7 8">
    <name type="scientific">Clitoria ternatea</name>
    <name type="common">Butterfly pea</name>
    <dbReference type="NCBI Taxonomy" id="43366"/>
    <lineage>
        <taxon>Eukaryota</taxon>
        <taxon>Viridiplantae</taxon>
        <taxon>Streptophyta</taxon>
        <taxon>Embryophyta</taxon>
        <taxon>Tracheophyta</taxon>
        <taxon>Spermatophyta</taxon>
        <taxon>Magnoliopsida</taxon>
        <taxon>eudicotyledons</taxon>
        <taxon>Gunneridae</taxon>
        <taxon>Pentapetalae</taxon>
        <taxon>rosids</taxon>
        <taxon>fabids</taxon>
        <taxon>Fabales</taxon>
        <taxon>Fabaceae</taxon>
        <taxon>Papilionoideae</taxon>
        <taxon>50 kb inversion clade</taxon>
        <taxon>NPAAA clade</taxon>
        <taxon>indigoferoid/millettioid clade</taxon>
        <taxon>Phaseoleae</taxon>
        <taxon>Clitoria</taxon>
    </lineage>
</organism>
<sequence length="201" mass="22866">MDSARDTGGVVGTVLIPMWFVWPYGVKIVYLSGSFTRLFHFEVGQNFYKYRQSKAAQPCFKLFIAWPLVIIMSAYSVMLGLDGQLEHPKFYDEDLNDESNKLTPTFSKSHKFFGIPLTDSANNNLSWTYRMKKSPMEKAEFASDSNEATIPIDFNDAILNNSKKQVRLDRKSLMALYMELDEERSASAVAANNAMAMITRL</sequence>
<evidence type="ECO:0000256" key="1">
    <source>
        <dbReference type="ARBA" id="ARBA00004167"/>
    </source>
</evidence>